<reference evidence="2 3" key="1">
    <citation type="submission" date="2016-10" db="EMBL/GenBank/DDBJ databases">
        <authorList>
            <person name="de Groot N.N."/>
        </authorList>
    </citation>
    <scope>NUCLEOTIDE SEQUENCE [LARGE SCALE GENOMIC DNA]</scope>
    <source>
        <strain evidence="2 3">DSM 44945</strain>
    </source>
</reference>
<dbReference type="GO" id="GO:0003677">
    <property type="term" value="F:DNA binding"/>
    <property type="evidence" value="ECO:0007669"/>
    <property type="project" value="UniProtKB-KW"/>
</dbReference>
<dbReference type="SUPFAM" id="SSF46785">
    <property type="entry name" value="Winged helix' DNA-binding domain"/>
    <property type="match status" value="1"/>
</dbReference>
<sequence>MHPYRMQRLIKERGKDLVINVQRRASLYQTIRQLLRAGLIRVRETSREENRPERTVYELTEKGLKTARDWLKEMLSFPKEEFPEFPAALSLLPLLEVGEVLRCLEEREAALAEKLSRLDSILREEGPALPRLFLLEIEYLHFMLEAEVKWVRSLIGDLRSGRIAWDEEWLRRQADSGKGDD</sequence>
<dbReference type="STRING" id="201973.SAMN04488025_10627"/>
<dbReference type="Proteomes" id="UP000198661">
    <property type="component" value="Unassembled WGS sequence"/>
</dbReference>
<evidence type="ECO:0000313" key="3">
    <source>
        <dbReference type="Proteomes" id="UP000198661"/>
    </source>
</evidence>
<gene>
    <name evidence="2" type="ORF">SAMN04488025_10627</name>
</gene>
<proteinExistence type="predicted"/>
<keyword evidence="3" id="KW-1185">Reference proteome</keyword>
<evidence type="ECO:0000259" key="1">
    <source>
        <dbReference type="Pfam" id="PF03551"/>
    </source>
</evidence>
<dbReference type="Gene3D" id="1.10.10.10">
    <property type="entry name" value="Winged helix-like DNA-binding domain superfamily/Winged helix DNA-binding domain"/>
    <property type="match status" value="1"/>
</dbReference>
<protein>
    <submittedName>
        <fullName evidence="2">DNA-binding transcriptional regulator, PadR family</fullName>
    </submittedName>
</protein>
<name>A0A1I2LVR9_9BACL</name>
<organism evidence="2 3">
    <name type="scientific">Planifilum fulgidum</name>
    <dbReference type="NCBI Taxonomy" id="201973"/>
    <lineage>
        <taxon>Bacteria</taxon>
        <taxon>Bacillati</taxon>
        <taxon>Bacillota</taxon>
        <taxon>Bacilli</taxon>
        <taxon>Bacillales</taxon>
        <taxon>Thermoactinomycetaceae</taxon>
        <taxon>Planifilum</taxon>
    </lineage>
</organism>
<accession>A0A1I2LVR9</accession>
<dbReference type="InterPro" id="IPR036390">
    <property type="entry name" value="WH_DNA-bd_sf"/>
</dbReference>
<evidence type="ECO:0000313" key="2">
    <source>
        <dbReference type="EMBL" id="SFF82560.1"/>
    </source>
</evidence>
<dbReference type="EMBL" id="FOOK01000006">
    <property type="protein sequence ID" value="SFF82560.1"/>
    <property type="molecule type" value="Genomic_DNA"/>
</dbReference>
<dbReference type="Pfam" id="PF03551">
    <property type="entry name" value="PadR"/>
    <property type="match status" value="1"/>
</dbReference>
<keyword evidence="2" id="KW-0238">DNA-binding</keyword>
<feature type="domain" description="Transcription regulator PadR N-terminal" evidence="1">
    <location>
        <begin position="2"/>
        <end position="66"/>
    </location>
</feature>
<dbReference type="InterPro" id="IPR005149">
    <property type="entry name" value="Tscrpt_reg_PadR_N"/>
</dbReference>
<dbReference type="AlphaFoldDB" id="A0A1I2LVR9"/>
<dbReference type="InterPro" id="IPR036388">
    <property type="entry name" value="WH-like_DNA-bd_sf"/>
</dbReference>